<sequence>MAGMTMWWTLLVVCVTVLAVPSPRETQKWSKISEDEIVKLNTESNADAPNYKIGVGIADITGPAAEVNMMGYANPSQVTGGIHLRQFSRAFIIADINKPDNRAVFVSIDAGMQDQLVTLEVIKLLQAKYKDLYSIKNIAISGTHSHSGVAGFLEHLLFQVTSLGFIPEAFHAQVNGIAQSIENAHNNMVDGNIYYNSGNLTKSNINRSPSAYLNNPKEEREKYTANVDQLMTVLKLVDKNGGDLGMINWFAVHGTSMNNTNHLISGDNKGYASQLMEGYFNKDVRPGKGKFVAAFASSNLGDVSPNTQGAKCIDTGKSCDFNSSTCGGKNEKCIAFGPGVDMFDSTRIIAEYQYKKAMDLYKSATKMLTGPVSTVHQYLDMTDQTVVYNSTFWGKTCKAAMGFSFAAGTTDGPGAFNFKQGDTEGDAFWKFIVSFIKKPSAQMVECQKPKPILLPVGEMLEPYPWGPSIVDTQMIRIGQFAVVAVPGEFTTMSGRRTRDAVQKSLMEHGMSNDTVVVLAGLTNTYADYIATYEEYQVQRYEGASTVFGPHTLQGYINQFVKLSEFLAKGTEAPTGPIPKNLLSKMVSLLPPVVFDEVPPFQKFGGVAHDAEKSYKRNTTASAVFHAGNPRNNLRTGDTFMSIEFKDPKTGNFSEMFSDSDWCTRFYWKRTEEILGYSKATTWWHIPPTVPTGTYRFRVYGNAKHIIEGVKAYDGVSREFTVTA</sequence>
<feature type="binding site" evidence="6">
    <location>
        <position position="528"/>
    </location>
    <ligand>
        <name>Zn(2+)</name>
        <dbReference type="ChEBI" id="CHEBI:29105"/>
    </ligand>
</feature>
<accession>A0A914A9H4</accession>
<dbReference type="Proteomes" id="UP000887568">
    <property type="component" value="Unplaced"/>
</dbReference>
<reference evidence="11" key="1">
    <citation type="submission" date="2022-11" db="UniProtKB">
        <authorList>
            <consortium name="EnsemblMetazoa"/>
        </authorList>
    </citation>
    <scope>IDENTIFICATION</scope>
</reference>
<evidence type="ECO:0000313" key="12">
    <source>
        <dbReference type="Proteomes" id="UP000887568"/>
    </source>
</evidence>
<evidence type="ECO:0000256" key="3">
    <source>
        <dbReference type="ARBA" id="ARBA00019235"/>
    </source>
</evidence>
<keyword evidence="6" id="KW-0862">Zinc</keyword>
<comment type="cofactor">
    <cofactor evidence="6">
        <name>Zn(2+)</name>
        <dbReference type="ChEBI" id="CHEBI:29105"/>
    </cofactor>
    <text evidence="6">Binds 1 zinc ion per subunit.</text>
</comment>
<dbReference type="PANTHER" id="PTHR12670:SF1">
    <property type="entry name" value="NEUTRAL CERAMIDASE"/>
    <property type="match status" value="1"/>
</dbReference>
<dbReference type="GO" id="GO:0016020">
    <property type="term" value="C:membrane"/>
    <property type="evidence" value="ECO:0007669"/>
    <property type="project" value="GOC"/>
</dbReference>
<comment type="similarity">
    <text evidence="1 7">Belongs to the neutral ceramidase family.</text>
</comment>
<dbReference type="InterPro" id="IPR031329">
    <property type="entry name" value="NEUT/ALK_ceramidase_N"/>
</dbReference>
<dbReference type="GO" id="GO:0046514">
    <property type="term" value="P:ceramide catabolic process"/>
    <property type="evidence" value="ECO:0007669"/>
    <property type="project" value="InterPro"/>
</dbReference>
<organism evidence="11 12">
    <name type="scientific">Patiria miniata</name>
    <name type="common">Bat star</name>
    <name type="synonym">Asterina miniata</name>
    <dbReference type="NCBI Taxonomy" id="46514"/>
    <lineage>
        <taxon>Eukaryota</taxon>
        <taxon>Metazoa</taxon>
        <taxon>Echinodermata</taxon>
        <taxon>Eleutherozoa</taxon>
        <taxon>Asterozoa</taxon>
        <taxon>Asteroidea</taxon>
        <taxon>Valvatacea</taxon>
        <taxon>Valvatida</taxon>
        <taxon>Asterinidae</taxon>
        <taxon>Patiria</taxon>
    </lineage>
</organism>
<dbReference type="GO" id="GO:0017040">
    <property type="term" value="F:N-acylsphingosine amidohydrolase activity"/>
    <property type="evidence" value="ECO:0007669"/>
    <property type="project" value="UniProtKB-UniRule"/>
</dbReference>
<dbReference type="EC" id="3.5.1.23" evidence="2 7"/>
<keyword evidence="7" id="KW-0746">Sphingolipid metabolism</keyword>
<comment type="catalytic activity">
    <reaction evidence="7">
        <text>an N-acylsphing-4-enine + H2O = sphing-4-enine + a fatty acid</text>
        <dbReference type="Rhea" id="RHEA:20856"/>
        <dbReference type="ChEBI" id="CHEBI:15377"/>
        <dbReference type="ChEBI" id="CHEBI:28868"/>
        <dbReference type="ChEBI" id="CHEBI:52639"/>
        <dbReference type="ChEBI" id="CHEBI:57756"/>
        <dbReference type="EC" id="3.5.1.23"/>
    </reaction>
</comment>
<evidence type="ECO:0000256" key="2">
    <source>
        <dbReference type="ARBA" id="ARBA00011891"/>
    </source>
</evidence>
<dbReference type="GO" id="GO:0046872">
    <property type="term" value="F:metal ion binding"/>
    <property type="evidence" value="ECO:0007669"/>
    <property type="project" value="UniProtKB-KW"/>
</dbReference>
<dbReference type="OMA" id="GTTVQTC"/>
<keyword evidence="7" id="KW-0443">Lipid metabolism</keyword>
<dbReference type="GeneID" id="119731135"/>
<dbReference type="RefSeq" id="XP_038060086.1">
    <property type="nucleotide sequence ID" value="XM_038204158.1"/>
</dbReference>
<dbReference type="InterPro" id="IPR038445">
    <property type="entry name" value="NCDase_C_sf"/>
</dbReference>
<feature type="signal peptide" evidence="8">
    <location>
        <begin position="1"/>
        <end position="19"/>
    </location>
</feature>
<name>A0A914A9H4_PATMI</name>
<keyword evidence="8" id="KW-0732">Signal</keyword>
<dbReference type="GO" id="GO:0046512">
    <property type="term" value="P:sphingosine biosynthetic process"/>
    <property type="evidence" value="ECO:0007669"/>
    <property type="project" value="TreeGrafter"/>
</dbReference>
<evidence type="ECO:0000256" key="6">
    <source>
        <dbReference type="PIRSR" id="PIRSR606823-2"/>
    </source>
</evidence>
<keyword evidence="4 7" id="KW-0378">Hydrolase</keyword>
<feature type="active site" description="Nucleophile" evidence="5">
    <location>
        <position position="304"/>
    </location>
</feature>
<keyword evidence="12" id="KW-1185">Reference proteome</keyword>
<keyword evidence="6" id="KW-0479">Metal-binding</keyword>
<evidence type="ECO:0000256" key="8">
    <source>
        <dbReference type="SAM" id="SignalP"/>
    </source>
</evidence>
<protein>
    <recommendedName>
        <fullName evidence="3 7">Neutral ceramidase</fullName>
        <ecNumber evidence="2 7">3.5.1.23</ecNumber>
    </recommendedName>
</protein>
<feature type="chain" id="PRO_5037136077" description="Neutral ceramidase" evidence="8">
    <location>
        <begin position="20"/>
        <end position="723"/>
    </location>
</feature>
<evidence type="ECO:0000259" key="9">
    <source>
        <dbReference type="Pfam" id="PF04734"/>
    </source>
</evidence>
<dbReference type="AlphaFoldDB" id="A0A914A9H4"/>
<feature type="domain" description="Neutral/alkaline non-lysosomal ceramidase N-terminal" evidence="9">
    <location>
        <begin position="51"/>
        <end position="557"/>
    </location>
</feature>
<dbReference type="CTD" id="56624"/>
<dbReference type="PANTHER" id="PTHR12670">
    <property type="entry name" value="CERAMIDASE"/>
    <property type="match status" value="1"/>
</dbReference>
<feature type="binding site" evidence="6">
    <location>
        <position position="488"/>
    </location>
    <ligand>
        <name>Zn(2+)</name>
        <dbReference type="ChEBI" id="CHEBI:29105"/>
    </ligand>
</feature>
<feature type="binding site" evidence="6">
    <location>
        <position position="144"/>
    </location>
    <ligand>
        <name>Zn(2+)</name>
        <dbReference type="ChEBI" id="CHEBI:29105"/>
    </ligand>
</feature>
<evidence type="ECO:0000259" key="10">
    <source>
        <dbReference type="Pfam" id="PF17048"/>
    </source>
</evidence>
<feature type="domain" description="Neutral/alkaline non-lysosomal ceramidase C-terminal" evidence="10">
    <location>
        <begin position="559"/>
        <end position="721"/>
    </location>
</feature>
<dbReference type="GO" id="GO:0005576">
    <property type="term" value="C:extracellular region"/>
    <property type="evidence" value="ECO:0007669"/>
    <property type="project" value="TreeGrafter"/>
</dbReference>
<evidence type="ECO:0000313" key="11">
    <source>
        <dbReference type="EnsemblMetazoa" id="XP_038060086.1"/>
    </source>
</evidence>
<dbReference type="GO" id="GO:0042759">
    <property type="term" value="P:long-chain fatty acid biosynthetic process"/>
    <property type="evidence" value="ECO:0007669"/>
    <property type="project" value="TreeGrafter"/>
</dbReference>
<evidence type="ECO:0000256" key="7">
    <source>
        <dbReference type="RuleBase" id="RU366019"/>
    </source>
</evidence>
<dbReference type="InterPro" id="IPR031331">
    <property type="entry name" value="NEUT/ALK_ceramidase_C"/>
</dbReference>
<dbReference type="EnsemblMetazoa" id="XM_038204158.1">
    <property type="protein sequence ID" value="XP_038060086.1"/>
    <property type="gene ID" value="LOC119731135"/>
</dbReference>
<evidence type="ECO:0000256" key="1">
    <source>
        <dbReference type="ARBA" id="ARBA00009835"/>
    </source>
</evidence>
<dbReference type="Pfam" id="PF04734">
    <property type="entry name" value="Ceramidase_alk"/>
    <property type="match status" value="1"/>
</dbReference>
<evidence type="ECO:0000256" key="5">
    <source>
        <dbReference type="PIRSR" id="PIRSR606823-1"/>
    </source>
</evidence>
<dbReference type="Pfam" id="PF17048">
    <property type="entry name" value="Ceramidse_alk_C"/>
    <property type="match status" value="1"/>
</dbReference>
<dbReference type="Gene3D" id="2.60.40.2300">
    <property type="entry name" value="Neutral/alkaline non-lysosomal ceramidase, C-terminal domain"/>
    <property type="match status" value="1"/>
</dbReference>
<dbReference type="InterPro" id="IPR006823">
    <property type="entry name" value="Ceramidase_alk"/>
</dbReference>
<proteinExistence type="inferred from homology"/>
<feature type="binding site" evidence="6">
    <location>
        <position position="253"/>
    </location>
    <ligand>
        <name>Zn(2+)</name>
        <dbReference type="ChEBI" id="CHEBI:29105"/>
    </ligand>
</feature>
<evidence type="ECO:0000256" key="4">
    <source>
        <dbReference type="ARBA" id="ARBA00022801"/>
    </source>
</evidence>
<dbReference type="OrthoDB" id="191371at2759"/>